<accession>A0ABM7FSV0</accession>
<gene>
    <name evidence="1" type="ORF">JMUB590_0075</name>
</gene>
<dbReference type="GeneID" id="58052282"/>
<organism evidence="1 2">
    <name type="scientific">Staphylococcus caprae</name>
    <dbReference type="NCBI Taxonomy" id="29380"/>
    <lineage>
        <taxon>Bacteria</taxon>
        <taxon>Bacillati</taxon>
        <taxon>Bacillota</taxon>
        <taxon>Bacilli</taxon>
        <taxon>Bacillales</taxon>
        <taxon>Staphylococcaceae</taxon>
        <taxon>Staphylococcus</taxon>
    </lineage>
</organism>
<sequence>MENILFNGYSRYTTSNHIQRSALEERDLGDGRTSSISASVSYTVTWSAA</sequence>
<evidence type="ECO:0000313" key="2">
    <source>
        <dbReference type="Proteomes" id="UP000274772"/>
    </source>
</evidence>
<name>A0ABM7FSV0_9STAP</name>
<dbReference type="RefSeq" id="WP_002444967.1">
    <property type="nucleotide sequence ID" value="NZ_AP018585.1"/>
</dbReference>
<reference evidence="1 2" key="1">
    <citation type="submission" date="2018-05" db="EMBL/GenBank/DDBJ databases">
        <title>Complete genome sequencing of three human clinical isolates of Staphylococcus caprae reveals virulence factors similar to those of S. epidermidis and S. capitis.</title>
        <authorList>
            <person name="Watanabe S."/>
            <person name="Cui L."/>
        </authorList>
    </citation>
    <scope>NUCLEOTIDE SEQUENCE [LARGE SCALE GENOMIC DNA]</scope>
    <source>
        <strain evidence="1 2">JMUB590</strain>
    </source>
</reference>
<evidence type="ECO:0000313" key="1">
    <source>
        <dbReference type="EMBL" id="BBD91185.1"/>
    </source>
</evidence>
<dbReference type="Proteomes" id="UP000274772">
    <property type="component" value="Chromosome"/>
</dbReference>
<protein>
    <submittedName>
        <fullName evidence="1">Uncharacterized protein</fullName>
    </submittedName>
</protein>
<keyword evidence="2" id="KW-1185">Reference proteome</keyword>
<dbReference type="EMBL" id="AP018586">
    <property type="protein sequence ID" value="BBD91185.1"/>
    <property type="molecule type" value="Genomic_DNA"/>
</dbReference>
<proteinExistence type="predicted"/>